<keyword evidence="6 7" id="KW-0472">Membrane</keyword>
<keyword evidence="3" id="KW-0813">Transport</keyword>
<comment type="caution">
    <text evidence="9">The sequence shown here is derived from an EMBL/GenBank/DDBJ whole genome shotgun (WGS) entry which is preliminary data.</text>
</comment>
<feature type="transmembrane region" description="Helical" evidence="7">
    <location>
        <begin position="171"/>
        <end position="195"/>
    </location>
</feature>
<evidence type="ECO:0000256" key="4">
    <source>
        <dbReference type="ARBA" id="ARBA00022692"/>
    </source>
</evidence>
<protein>
    <recommendedName>
        <fullName evidence="8">Major facilitator superfamily (MFS) profile domain-containing protein</fullName>
    </recommendedName>
</protein>
<feature type="transmembrane region" description="Helical" evidence="7">
    <location>
        <begin position="305"/>
        <end position="322"/>
    </location>
</feature>
<dbReference type="Proteomes" id="UP001527925">
    <property type="component" value="Unassembled WGS sequence"/>
</dbReference>
<evidence type="ECO:0000313" key="10">
    <source>
        <dbReference type="Proteomes" id="UP001527925"/>
    </source>
</evidence>
<evidence type="ECO:0000256" key="5">
    <source>
        <dbReference type="ARBA" id="ARBA00022989"/>
    </source>
</evidence>
<feature type="transmembrane region" description="Helical" evidence="7">
    <location>
        <begin position="58"/>
        <end position="77"/>
    </location>
</feature>
<keyword evidence="4 7" id="KW-0812">Transmembrane</keyword>
<feature type="transmembrane region" description="Helical" evidence="7">
    <location>
        <begin position="396"/>
        <end position="415"/>
    </location>
</feature>
<organism evidence="9 10">
    <name type="scientific">Polyrhizophydium stewartii</name>
    <dbReference type="NCBI Taxonomy" id="2732419"/>
    <lineage>
        <taxon>Eukaryota</taxon>
        <taxon>Fungi</taxon>
        <taxon>Fungi incertae sedis</taxon>
        <taxon>Chytridiomycota</taxon>
        <taxon>Chytridiomycota incertae sedis</taxon>
        <taxon>Chytridiomycetes</taxon>
        <taxon>Rhizophydiales</taxon>
        <taxon>Rhizophydiales incertae sedis</taxon>
        <taxon>Polyrhizophydium</taxon>
    </lineage>
</organism>
<evidence type="ECO:0000313" key="9">
    <source>
        <dbReference type="EMBL" id="KAL2913533.1"/>
    </source>
</evidence>
<proteinExistence type="inferred from homology"/>
<evidence type="ECO:0000256" key="7">
    <source>
        <dbReference type="SAM" id="Phobius"/>
    </source>
</evidence>
<comment type="similarity">
    <text evidence="2">Belongs to the major facilitator superfamily. Vesicular transporter family.</text>
</comment>
<comment type="subcellular location">
    <subcellularLocation>
        <location evidence="1">Membrane</location>
        <topology evidence="1">Multi-pass membrane protein</topology>
    </subcellularLocation>
</comment>
<feature type="transmembrane region" description="Helical" evidence="7">
    <location>
        <begin position="262"/>
        <end position="285"/>
    </location>
</feature>
<feature type="transmembrane region" description="Helical" evidence="7">
    <location>
        <begin position="19"/>
        <end position="38"/>
    </location>
</feature>
<evidence type="ECO:0000256" key="3">
    <source>
        <dbReference type="ARBA" id="ARBA00022448"/>
    </source>
</evidence>
<dbReference type="PANTHER" id="PTHR23506:SF23">
    <property type="entry name" value="GH10249P"/>
    <property type="match status" value="1"/>
</dbReference>
<reference evidence="9 10" key="1">
    <citation type="submission" date="2023-09" db="EMBL/GenBank/DDBJ databases">
        <title>Pangenome analysis of Batrachochytrium dendrobatidis and related Chytrids.</title>
        <authorList>
            <person name="Yacoub M.N."/>
            <person name="Stajich J.E."/>
            <person name="James T.Y."/>
        </authorList>
    </citation>
    <scope>NUCLEOTIDE SEQUENCE [LARGE SCALE GENOMIC DNA]</scope>
    <source>
        <strain evidence="9 10">JEL0888</strain>
    </source>
</reference>
<dbReference type="PRINTS" id="PR01035">
    <property type="entry name" value="TCRTETA"/>
</dbReference>
<sequence>MATSAPPAPSASWRSSKQFILAAVTLGAFVDAVAYGVIIPFLPQIVEQYGGQDRDIGVLLAFFSAGVLVISPIMGVVSDRIASRRLPMVGGLAFLALATVLFMVGRSLWLLVTARFLQGVSGGAVWTVGLSLLADTYGNTELGVAMSIFFGIYSLGQLAGPPIGGLLYARLGYYAPFVLCAILVVIDLVVFLLIVEPPRLPAGPNHTPGASGPEQAVELGQASRTATAVGSDAAAAQGEDTIILKPDQPASARRAPKSILQILSVPAVIINLLLVAAGGTATAVFEGTLSLKLRDQFGFDVEQTGYVFMAVVGPGIIFTPLAGHIYDRVGLPPVSAVSVALAACMAPVLGITMPNIAVFVVVLFAFTACLIFGITPTLPEISACVPNTAFARTYGLFNMAFSVGFLIGPILGSVVYDKAGWFWVCISMLCLTAVCVPLALVYKRPVYAKDE</sequence>
<feature type="transmembrane region" description="Helical" evidence="7">
    <location>
        <begin position="421"/>
        <end position="442"/>
    </location>
</feature>
<accession>A0ABR4N226</accession>
<dbReference type="Gene3D" id="1.20.1250.20">
    <property type="entry name" value="MFS general substrate transporter like domains"/>
    <property type="match status" value="1"/>
</dbReference>
<feature type="transmembrane region" description="Helical" evidence="7">
    <location>
        <begin position="329"/>
        <end position="350"/>
    </location>
</feature>
<dbReference type="InterPro" id="IPR050930">
    <property type="entry name" value="MFS_Vesicular_Transporter"/>
</dbReference>
<feature type="transmembrane region" description="Helical" evidence="7">
    <location>
        <begin position="356"/>
        <end position="375"/>
    </location>
</feature>
<keyword evidence="5 7" id="KW-1133">Transmembrane helix</keyword>
<evidence type="ECO:0000256" key="1">
    <source>
        <dbReference type="ARBA" id="ARBA00004141"/>
    </source>
</evidence>
<keyword evidence="10" id="KW-1185">Reference proteome</keyword>
<dbReference type="InterPro" id="IPR001958">
    <property type="entry name" value="Tet-R_TetA/multi-R_MdtG-like"/>
</dbReference>
<feature type="transmembrane region" description="Helical" evidence="7">
    <location>
        <begin position="89"/>
        <end position="110"/>
    </location>
</feature>
<dbReference type="PROSITE" id="PS50850">
    <property type="entry name" value="MFS"/>
    <property type="match status" value="1"/>
</dbReference>
<dbReference type="CDD" id="cd17325">
    <property type="entry name" value="MFS_MdtG_SLC18_like"/>
    <property type="match status" value="1"/>
</dbReference>
<dbReference type="InterPro" id="IPR036259">
    <property type="entry name" value="MFS_trans_sf"/>
</dbReference>
<feature type="transmembrane region" description="Helical" evidence="7">
    <location>
        <begin position="116"/>
        <end position="134"/>
    </location>
</feature>
<dbReference type="PANTHER" id="PTHR23506">
    <property type="entry name" value="GH10249P"/>
    <property type="match status" value="1"/>
</dbReference>
<feature type="domain" description="Major facilitator superfamily (MFS) profile" evidence="8">
    <location>
        <begin position="20"/>
        <end position="444"/>
    </location>
</feature>
<dbReference type="InterPro" id="IPR020846">
    <property type="entry name" value="MFS_dom"/>
</dbReference>
<dbReference type="EMBL" id="JADGIZ020000045">
    <property type="protein sequence ID" value="KAL2913533.1"/>
    <property type="molecule type" value="Genomic_DNA"/>
</dbReference>
<evidence type="ECO:0000256" key="6">
    <source>
        <dbReference type="ARBA" id="ARBA00023136"/>
    </source>
</evidence>
<dbReference type="SUPFAM" id="SSF103473">
    <property type="entry name" value="MFS general substrate transporter"/>
    <property type="match status" value="1"/>
</dbReference>
<dbReference type="Pfam" id="PF07690">
    <property type="entry name" value="MFS_1"/>
    <property type="match status" value="1"/>
</dbReference>
<gene>
    <name evidence="9" type="ORF">HK105_206993</name>
</gene>
<dbReference type="InterPro" id="IPR011701">
    <property type="entry name" value="MFS"/>
</dbReference>
<feature type="transmembrane region" description="Helical" evidence="7">
    <location>
        <begin position="141"/>
        <end position="159"/>
    </location>
</feature>
<name>A0ABR4N226_9FUNG</name>
<evidence type="ECO:0000256" key="2">
    <source>
        <dbReference type="ARBA" id="ARBA00006829"/>
    </source>
</evidence>
<evidence type="ECO:0000259" key="8">
    <source>
        <dbReference type="PROSITE" id="PS50850"/>
    </source>
</evidence>